<evidence type="ECO:0000313" key="2">
    <source>
        <dbReference type="Proteomes" id="UP001174934"/>
    </source>
</evidence>
<accession>A0AA40CFM7</accession>
<dbReference type="Proteomes" id="UP001174934">
    <property type="component" value="Unassembled WGS sequence"/>
</dbReference>
<protein>
    <submittedName>
        <fullName evidence="1">Uncharacterized protein</fullName>
    </submittedName>
</protein>
<proteinExistence type="predicted"/>
<name>A0AA40CFM7_9PEZI</name>
<dbReference type="AlphaFoldDB" id="A0AA40CFM7"/>
<reference evidence="1" key="1">
    <citation type="submission" date="2023-06" db="EMBL/GenBank/DDBJ databases">
        <title>Genome-scale phylogeny and comparative genomics of the fungal order Sordariales.</title>
        <authorList>
            <consortium name="Lawrence Berkeley National Laboratory"/>
            <person name="Hensen N."/>
            <person name="Bonometti L."/>
            <person name="Westerberg I."/>
            <person name="Brannstrom I.O."/>
            <person name="Guillou S."/>
            <person name="Cros-Aarteil S."/>
            <person name="Calhoun S."/>
            <person name="Haridas S."/>
            <person name="Kuo A."/>
            <person name="Mondo S."/>
            <person name="Pangilinan J."/>
            <person name="Riley R."/>
            <person name="LaButti K."/>
            <person name="Andreopoulos B."/>
            <person name="Lipzen A."/>
            <person name="Chen C."/>
            <person name="Yanf M."/>
            <person name="Daum C."/>
            <person name="Ng V."/>
            <person name="Clum A."/>
            <person name="Steindorff A."/>
            <person name="Ohm R."/>
            <person name="Martin F."/>
            <person name="Silar P."/>
            <person name="Natvig D."/>
            <person name="Lalanne C."/>
            <person name="Gautier V."/>
            <person name="Ament-velasquez S.L."/>
            <person name="Kruys A."/>
            <person name="Hutchinson M.I."/>
            <person name="Powell A.J."/>
            <person name="Barry K."/>
            <person name="Miller A.N."/>
            <person name="Grigoriev I.V."/>
            <person name="Debuchy R."/>
            <person name="Gladieux P."/>
            <person name="Thoren M.H."/>
            <person name="Johannesson H."/>
        </authorList>
    </citation>
    <scope>NUCLEOTIDE SEQUENCE</scope>
    <source>
        <strain evidence="1">SMH3391-2</strain>
    </source>
</reference>
<evidence type="ECO:0000313" key="1">
    <source>
        <dbReference type="EMBL" id="KAK0637041.1"/>
    </source>
</evidence>
<keyword evidence="2" id="KW-1185">Reference proteome</keyword>
<sequence>MYGLNKHAGNDAQELFDRYGRLRQDHYQHEINKGTAVWGTELDHSHILLFQKYDAHQEREQGANLVKAILGKAAAHSPSGFFAFVNPLSLLLPVDLPFGASTSDPKYIGRNFRHDNARLKAIESFWRSLGFRRVGRSLLFAYADSPTQTPQFMRKICMGLCDKLKDDKACLAQLVIDMPANPQDPSWSYISPTGNSILHLAASGCKPACIEYIVSIKPELLNMRNRNGYTPRETLQNTMDFCRETGCIYGTPDDIKSLSG</sequence>
<comment type="caution">
    <text evidence="1">The sequence shown here is derived from an EMBL/GenBank/DDBJ whole genome shotgun (WGS) entry which is preliminary data.</text>
</comment>
<dbReference type="EMBL" id="JAULSR010000001">
    <property type="protein sequence ID" value="KAK0637041.1"/>
    <property type="molecule type" value="Genomic_DNA"/>
</dbReference>
<gene>
    <name evidence="1" type="ORF">B0T17DRAFT_504423</name>
</gene>
<organism evidence="1 2">
    <name type="scientific">Bombardia bombarda</name>
    <dbReference type="NCBI Taxonomy" id="252184"/>
    <lineage>
        <taxon>Eukaryota</taxon>
        <taxon>Fungi</taxon>
        <taxon>Dikarya</taxon>
        <taxon>Ascomycota</taxon>
        <taxon>Pezizomycotina</taxon>
        <taxon>Sordariomycetes</taxon>
        <taxon>Sordariomycetidae</taxon>
        <taxon>Sordariales</taxon>
        <taxon>Lasiosphaeriaceae</taxon>
        <taxon>Bombardia</taxon>
    </lineage>
</organism>